<dbReference type="GO" id="GO:0005634">
    <property type="term" value="C:nucleus"/>
    <property type="evidence" value="ECO:0007669"/>
    <property type="project" value="TreeGrafter"/>
</dbReference>
<dbReference type="CDD" id="cd02576">
    <property type="entry name" value="PseudoU_synth_ScPUS7"/>
    <property type="match status" value="1"/>
</dbReference>
<feature type="compositionally biased region" description="Low complexity" evidence="5">
    <location>
        <begin position="677"/>
        <end position="693"/>
    </location>
</feature>
<organism evidence="7 9">
    <name type="scientific">Ooceraea biroi</name>
    <name type="common">Clonal raider ant</name>
    <name type="synonym">Cerapachys biroi</name>
    <dbReference type="NCBI Taxonomy" id="2015173"/>
    <lineage>
        <taxon>Eukaryota</taxon>
        <taxon>Metazoa</taxon>
        <taxon>Ecdysozoa</taxon>
        <taxon>Arthropoda</taxon>
        <taxon>Hexapoda</taxon>
        <taxon>Insecta</taxon>
        <taxon>Pterygota</taxon>
        <taxon>Neoptera</taxon>
        <taxon>Endopterygota</taxon>
        <taxon>Hymenoptera</taxon>
        <taxon>Apocrita</taxon>
        <taxon>Aculeata</taxon>
        <taxon>Formicoidea</taxon>
        <taxon>Formicidae</taxon>
        <taxon>Dorylinae</taxon>
        <taxon>Ooceraea</taxon>
    </lineage>
</organism>
<dbReference type="Proteomes" id="UP000279307">
    <property type="component" value="Chromosome 11"/>
</dbReference>
<feature type="region of interest" description="Disordered" evidence="5">
    <location>
        <begin position="489"/>
        <end position="522"/>
    </location>
</feature>
<dbReference type="InterPro" id="IPR001656">
    <property type="entry name" value="PsdUridine_synth_TruD"/>
</dbReference>
<dbReference type="PANTHER" id="PTHR13326:SF31">
    <property type="entry name" value="PSEUDOURIDYLATE SYNTHASE 7 HOMOLOG"/>
    <property type="match status" value="1"/>
</dbReference>
<evidence type="ECO:0000313" key="7">
    <source>
        <dbReference type="EMBL" id="EZA62378.1"/>
    </source>
</evidence>
<evidence type="ECO:0000256" key="1">
    <source>
        <dbReference type="ARBA" id="ARBA00007953"/>
    </source>
</evidence>
<dbReference type="GO" id="GO:0003723">
    <property type="term" value="F:RNA binding"/>
    <property type="evidence" value="ECO:0007669"/>
    <property type="project" value="InterPro"/>
</dbReference>
<evidence type="ECO:0000313" key="8">
    <source>
        <dbReference type="EMBL" id="RLU16666.1"/>
    </source>
</evidence>
<dbReference type="EMBL" id="QOIP01000011">
    <property type="protein sequence ID" value="RLU16666.1"/>
    <property type="molecule type" value="Genomic_DNA"/>
</dbReference>
<keyword evidence="9" id="KW-1185">Reference proteome</keyword>
<dbReference type="Proteomes" id="UP000053097">
    <property type="component" value="Unassembled WGS sequence"/>
</dbReference>
<dbReference type="InterPro" id="IPR011760">
    <property type="entry name" value="PsdUridine_synth_TruD_insert"/>
</dbReference>
<feature type="region of interest" description="Disordered" evidence="5">
    <location>
        <begin position="663"/>
        <end position="726"/>
    </location>
</feature>
<dbReference type="PROSITE" id="PS50984">
    <property type="entry name" value="TRUD"/>
    <property type="match status" value="1"/>
</dbReference>
<feature type="compositionally biased region" description="Acidic residues" evidence="5">
    <location>
        <begin position="492"/>
        <end position="502"/>
    </location>
</feature>
<feature type="domain" description="TRUD" evidence="6">
    <location>
        <begin position="330"/>
        <end position="592"/>
    </location>
</feature>
<keyword evidence="3" id="KW-0413">Isomerase</keyword>
<dbReference type="InterPro" id="IPR042214">
    <property type="entry name" value="TruD_catalytic"/>
</dbReference>
<reference evidence="8" key="2">
    <citation type="journal article" date="2018" name="Genome Res.">
        <title>The genomic architecture and molecular evolution of ant odorant receptors.</title>
        <authorList>
            <person name="McKenzie S.K."/>
            <person name="Kronauer D.J.C."/>
        </authorList>
    </citation>
    <scope>NUCLEOTIDE SEQUENCE [LARGE SCALE GENOMIC DNA]</scope>
    <source>
        <strain evidence="8">Clonal line C1</strain>
    </source>
</reference>
<dbReference type="GO" id="GO:0009982">
    <property type="term" value="F:pseudouridine synthase activity"/>
    <property type="evidence" value="ECO:0007669"/>
    <property type="project" value="InterPro"/>
</dbReference>
<dbReference type="EMBL" id="KK107021">
    <property type="protein sequence ID" value="EZA62378.1"/>
    <property type="molecule type" value="Genomic_DNA"/>
</dbReference>
<dbReference type="SUPFAM" id="SSF55120">
    <property type="entry name" value="Pseudouridine synthase"/>
    <property type="match status" value="1"/>
</dbReference>
<evidence type="ECO:0000256" key="2">
    <source>
        <dbReference type="ARBA" id="ARBA00022694"/>
    </source>
</evidence>
<evidence type="ECO:0000313" key="9">
    <source>
        <dbReference type="Proteomes" id="UP000053097"/>
    </source>
</evidence>
<comment type="catalytic activity">
    <reaction evidence="4">
        <text>a uridine in tRNA = a pseudouridine in tRNA</text>
        <dbReference type="Rhea" id="RHEA:54572"/>
        <dbReference type="Rhea" id="RHEA-COMP:13339"/>
        <dbReference type="Rhea" id="RHEA-COMP:13934"/>
        <dbReference type="ChEBI" id="CHEBI:65314"/>
        <dbReference type="ChEBI" id="CHEBI:65315"/>
    </reaction>
</comment>
<dbReference type="GO" id="GO:0001522">
    <property type="term" value="P:pseudouridine synthesis"/>
    <property type="evidence" value="ECO:0007669"/>
    <property type="project" value="InterPro"/>
</dbReference>
<feature type="compositionally biased region" description="Acidic residues" evidence="5">
    <location>
        <begin position="715"/>
        <end position="726"/>
    </location>
</feature>
<dbReference type="STRING" id="2015173.A0A026X2Q7"/>
<evidence type="ECO:0000256" key="4">
    <source>
        <dbReference type="ARBA" id="ARBA00036943"/>
    </source>
</evidence>
<dbReference type="Pfam" id="PF01142">
    <property type="entry name" value="TruD"/>
    <property type="match status" value="1"/>
</dbReference>
<dbReference type="GO" id="GO:0008033">
    <property type="term" value="P:tRNA processing"/>
    <property type="evidence" value="ECO:0007669"/>
    <property type="project" value="UniProtKB-KW"/>
</dbReference>
<proteinExistence type="inferred from homology"/>
<feature type="region of interest" description="Disordered" evidence="5">
    <location>
        <begin position="1"/>
        <end position="32"/>
    </location>
</feature>
<dbReference type="AlphaFoldDB" id="A0A026X2Q7"/>
<gene>
    <name evidence="8" type="ORF">DMN91_010734</name>
    <name evidence="7" type="ORF">X777_03413</name>
</gene>
<dbReference type="PANTHER" id="PTHR13326">
    <property type="entry name" value="TRNA PSEUDOURIDINE SYNTHASE D"/>
    <property type="match status" value="1"/>
</dbReference>
<comment type="similarity">
    <text evidence="1">Belongs to the pseudouridine synthase TruD family.</text>
</comment>
<protein>
    <submittedName>
        <fullName evidence="7">Pseudouridylate synthase 7-like protein</fullName>
    </submittedName>
</protein>
<name>A0A026X2Q7_OOCBI</name>
<dbReference type="NCBIfam" id="TIGR00094">
    <property type="entry name" value="tRNA_TruD_broad"/>
    <property type="match status" value="1"/>
</dbReference>
<dbReference type="OMA" id="WINYFGH"/>
<dbReference type="OrthoDB" id="447290at2759"/>
<dbReference type="PIRSF" id="PIRSF037016">
    <property type="entry name" value="Pseudouridin_synth_euk_prd"/>
    <property type="match status" value="1"/>
</dbReference>
<evidence type="ECO:0000259" key="6">
    <source>
        <dbReference type="PROSITE" id="PS50984"/>
    </source>
</evidence>
<dbReference type="Gene3D" id="3.30.2350.20">
    <property type="entry name" value="TruD, catalytic domain"/>
    <property type="match status" value="2"/>
</dbReference>
<accession>A0A026X2Q7</accession>
<reference evidence="7 9" key="1">
    <citation type="journal article" date="2014" name="Curr. Biol.">
        <title>The genome of the clonal raider ant Cerapachys biroi.</title>
        <authorList>
            <person name="Oxley P.R."/>
            <person name="Ji L."/>
            <person name="Fetter-Pruneda I."/>
            <person name="McKenzie S.K."/>
            <person name="Li C."/>
            <person name="Hu H."/>
            <person name="Zhang G."/>
            <person name="Kronauer D.J."/>
        </authorList>
    </citation>
    <scope>NUCLEOTIDE SEQUENCE [LARGE SCALE GENOMIC DNA]</scope>
</reference>
<evidence type="ECO:0000256" key="5">
    <source>
        <dbReference type="SAM" id="MobiDB-lite"/>
    </source>
</evidence>
<feature type="compositionally biased region" description="Basic and acidic residues" evidence="5">
    <location>
        <begin position="503"/>
        <end position="514"/>
    </location>
</feature>
<dbReference type="InterPro" id="IPR020103">
    <property type="entry name" value="PsdUridine_synth_cat_dom_sf"/>
</dbReference>
<keyword evidence="2" id="KW-0819">tRNA processing</keyword>
<sequence>MLADNTDVANSTEKNQTQKDKRRHNWKTGQKGEVRGKYFNKSGFKRKFEQPQGNAKKKKLSVGLRLKESDIGIAEHIGKHKRFCAILKERFTDFHVNEIDLDGQVAKLIHQDIPPVPDDTETIDDLKECIAPVVWEQLQALKEATFTQLDVDVTVLQKGERRTIHAAAKKLANVVSQTVDEGDKKFIRIVATAKIPDSGCKVRRSNREDWTKRGGDYCHFLLHKVNKDTNDAVNQLAVKLRMRPDNFGYAGMKDRRAWTTQRVSLRKVDACSVLNAARNVHGVYVGNFRYAKSSLKLGMLRGNQFRIALRNASGTDEEIERAMTSLRDNGFINYYGLQRFGTVASIPTHEIGKHLLQGKWNAAIELILRPRPGEGDSELTEARQIYADTKDPQAAYAKIKRLDKLEARLLKGLQVSGDNNPQGALDFIPRNIRLMYVHAYQSLVWNHIVSRRIKEFGTNVIVGDLVYDERDCKKDAETDEITDDCLLHDNDDIKDETDEKDDDLPASKASEDNSKQQGPRGFPTVKILTEEDLPSYTLVDVVMPQPGWKVTYPPYAKAWYDEFLSKDDLPTNLKQKNKKFSLTGTYRKILEIPTNLSWKIMHYKEWNDNLILSDIDEIRKHVSPQDEPDGKFKALIIEMCLKSSSYATMALREILENDTSAETQAGLSASHDAENVSDTNTTDESSNSSSKDANSGKDNAEKNPAEFGEKSTDVEKDDEMESVLKI</sequence>
<evidence type="ECO:0000256" key="3">
    <source>
        <dbReference type="ARBA" id="ARBA00023235"/>
    </source>
</evidence>
<feature type="compositionally biased region" description="Basic and acidic residues" evidence="5">
    <location>
        <begin position="694"/>
        <end position="714"/>
    </location>
</feature>
<reference evidence="8" key="3">
    <citation type="submission" date="2018-07" db="EMBL/GenBank/DDBJ databases">
        <authorList>
            <person name="Mckenzie S.K."/>
            <person name="Kronauer D.J.C."/>
        </authorList>
    </citation>
    <scope>NUCLEOTIDE SEQUENCE</scope>
    <source>
        <strain evidence="8">Clonal line C1</strain>
    </source>
</reference>